<dbReference type="OrthoDB" id="6509975at2759"/>
<evidence type="ECO:0000256" key="8">
    <source>
        <dbReference type="ARBA" id="ARBA00023136"/>
    </source>
</evidence>
<dbReference type="Pfam" id="PF00328">
    <property type="entry name" value="His_Phos_2"/>
    <property type="match status" value="1"/>
</dbReference>
<dbReference type="CDD" id="cd07061">
    <property type="entry name" value="HP_HAP_like"/>
    <property type="match status" value="1"/>
</dbReference>
<evidence type="ECO:0000256" key="13">
    <source>
        <dbReference type="ARBA" id="ARBA00043832"/>
    </source>
</evidence>
<gene>
    <name evidence="14" type="ORF">DERYTH_LOCUS2676</name>
</gene>
<comment type="catalytic activity">
    <reaction evidence="13">
        <text>(2R)-2,3-bisphosphoglycerate + H2O = (2R)-2-phosphoglycerate + phosphate</text>
        <dbReference type="Rhea" id="RHEA:27381"/>
        <dbReference type="ChEBI" id="CHEBI:15377"/>
        <dbReference type="ChEBI" id="CHEBI:43474"/>
        <dbReference type="ChEBI" id="CHEBI:58248"/>
        <dbReference type="ChEBI" id="CHEBI:58289"/>
        <dbReference type="EC" id="3.1.3.80"/>
    </reaction>
    <physiologicalReaction direction="left-to-right" evidence="13">
        <dbReference type="Rhea" id="RHEA:27382"/>
    </physiologicalReaction>
</comment>
<feature type="non-terminal residue" evidence="14">
    <location>
        <position position="324"/>
    </location>
</feature>
<dbReference type="GO" id="GO:0034417">
    <property type="term" value="F:bisphosphoglycerate 3-phosphatase activity"/>
    <property type="evidence" value="ECO:0007669"/>
    <property type="project" value="UniProtKB-EC"/>
</dbReference>
<dbReference type="EC" id="3.1.3.80" evidence="3"/>
<evidence type="ECO:0000256" key="9">
    <source>
        <dbReference type="ARBA" id="ARBA00031642"/>
    </source>
</evidence>
<comment type="catalytic activity">
    <reaction evidence="10">
        <text>1D-myo-inositol 1,2,5,6-tetrakisphosphate + H2O = 1D-myo-inositol 1,2,6-trisphosphate + phosphate</text>
        <dbReference type="Rhea" id="RHEA:77119"/>
        <dbReference type="ChEBI" id="CHEBI:15377"/>
        <dbReference type="ChEBI" id="CHEBI:43474"/>
        <dbReference type="ChEBI" id="CHEBI:195535"/>
        <dbReference type="ChEBI" id="CHEBI:195537"/>
        <dbReference type="EC" id="3.1.3.62"/>
    </reaction>
    <physiologicalReaction direction="left-to-right" evidence="10">
        <dbReference type="Rhea" id="RHEA:77120"/>
    </physiologicalReaction>
</comment>
<evidence type="ECO:0000313" key="14">
    <source>
        <dbReference type="EMBL" id="CAG8496448.1"/>
    </source>
</evidence>
<dbReference type="GO" id="GO:0016020">
    <property type="term" value="C:membrane"/>
    <property type="evidence" value="ECO:0007669"/>
    <property type="project" value="UniProtKB-SubCell"/>
</dbReference>
<protein>
    <recommendedName>
        <fullName evidence="5">Multiple inositol polyphosphate phosphatase 1</fullName>
        <ecNumber evidence="4">3.1.3.62</ecNumber>
        <ecNumber evidence="3">3.1.3.80</ecNumber>
    </recommendedName>
    <alternativeName>
        <fullName evidence="9">2,3-bisphosphoglycerate 3-phosphatase</fullName>
    </alternativeName>
</protein>
<dbReference type="AlphaFoldDB" id="A0A9N8ZHY2"/>
<evidence type="ECO:0000256" key="5">
    <source>
        <dbReference type="ARBA" id="ARBA00018097"/>
    </source>
</evidence>
<keyword evidence="7" id="KW-0378">Hydrolase</keyword>
<dbReference type="Proteomes" id="UP000789405">
    <property type="component" value="Unassembled WGS sequence"/>
</dbReference>
<comment type="subcellular location">
    <subcellularLocation>
        <location evidence="1">Membrane</location>
    </subcellularLocation>
</comment>
<evidence type="ECO:0000256" key="1">
    <source>
        <dbReference type="ARBA" id="ARBA00004370"/>
    </source>
</evidence>
<name>A0A9N8ZHY2_9GLOM</name>
<reference evidence="14" key="1">
    <citation type="submission" date="2021-06" db="EMBL/GenBank/DDBJ databases">
        <authorList>
            <person name="Kallberg Y."/>
            <person name="Tangrot J."/>
            <person name="Rosling A."/>
        </authorList>
    </citation>
    <scope>NUCLEOTIDE SEQUENCE</scope>
    <source>
        <strain evidence="14">MA453B</strain>
    </source>
</reference>
<evidence type="ECO:0000256" key="3">
    <source>
        <dbReference type="ARBA" id="ARBA00012976"/>
    </source>
</evidence>
<keyword evidence="6" id="KW-0732">Signal</keyword>
<evidence type="ECO:0000256" key="2">
    <source>
        <dbReference type="ARBA" id="ARBA00008422"/>
    </source>
</evidence>
<organism evidence="14 15">
    <name type="scientific">Dentiscutata erythropus</name>
    <dbReference type="NCBI Taxonomy" id="1348616"/>
    <lineage>
        <taxon>Eukaryota</taxon>
        <taxon>Fungi</taxon>
        <taxon>Fungi incertae sedis</taxon>
        <taxon>Mucoromycota</taxon>
        <taxon>Glomeromycotina</taxon>
        <taxon>Glomeromycetes</taxon>
        <taxon>Diversisporales</taxon>
        <taxon>Gigasporaceae</taxon>
        <taxon>Dentiscutata</taxon>
    </lineage>
</organism>
<evidence type="ECO:0000256" key="10">
    <source>
        <dbReference type="ARBA" id="ARBA00043668"/>
    </source>
</evidence>
<evidence type="ECO:0000313" key="15">
    <source>
        <dbReference type="Proteomes" id="UP000789405"/>
    </source>
</evidence>
<comment type="catalytic activity">
    <reaction evidence="12">
        <text>1D-myo-inositol hexakisphosphate + H2O = 1D-myo-inositol 1,2,4,5,6-pentakisphosphate + phosphate</text>
        <dbReference type="Rhea" id="RHEA:16989"/>
        <dbReference type="ChEBI" id="CHEBI:15377"/>
        <dbReference type="ChEBI" id="CHEBI:43474"/>
        <dbReference type="ChEBI" id="CHEBI:57798"/>
        <dbReference type="ChEBI" id="CHEBI:58130"/>
        <dbReference type="EC" id="3.1.3.62"/>
    </reaction>
    <physiologicalReaction direction="left-to-right" evidence="12">
        <dbReference type="Rhea" id="RHEA:16990"/>
    </physiologicalReaction>
</comment>
<dbReference type="PANTHER" id="PTHR20963">
    <property type="entry name" value="MULTIPLE INOSITOL POLYPHOSPHATE PHOSPHATASE-RELATED"/>
    <property type="match status" value="1"/>
</dbReference>
<dbReference type="GO" id="GO:0003993">
    <property type="term" value="F:acid phosphatase activity"/>
    <property type="evidence" value="ECO:0007669"/>
    <property type="project" value="TreeGrafter"/>
</dbReference>
<evidence type="ECO:0000256" key="11">
    <source>
        <dbReference type="ARBA" id="ARBA00043671"/>
    </source>
</evidence>
<comment type="catalytic activity">
    <reaction evidence="11">
        <text>1D-myo-inositol 1,2,4,5,6-pentakisphosphate + H2O = 1D-myo-inositol 1,2,5,6-tetrakisphosphate + phosphate</text>
        <dbReference type="Rhea" id="RHEA:77115"/>
        <dbReference type="ChEBI" id="CHEBI:15377"/>
        <dbReference type="ChEBI" id="CHEBI:43474"/>
        <dbReference type="ChEBI" id="CHEBI:57798"/>
        <dbReference type="ChEBI" id="CHEBI:195535"/>
        <dbReference type="EC" id="3.1.3.62"/>
    </reaction>
    <physiologicalReaction direction="left-to-right" evidence="11">
        <dbReference type="Rhea" id="RHEA:77116"/>
    </physiologicalReaction>
</comment>
<keyword evidence="8" id="KW-0472">Membrane</keyword>
<evidence type="ECO:0000256" key="12">
    <source>
        <dbReference type="ARBA" id="ARBA00043691"/>
    </source>
</evidence>
<dbReference type="EC" id="3.1.3.62" evidence="4"/>
<sequence>LELIIDGLSNRSKNLTKNYIRSGQSGSAYALGLFSGYGSLSDSKLQPVYIYSVPRSQDTELLMHHACPLWLDTVKESNFTRKQQEEKYLNSFISTISRRISDRLKIQPSLDPIHVDYIYRACSFAVSFSNKYDTWCSLLEKDDFLQLEYLLDLGYYYSYSYGYQLNTKLACRFFTSFVESVESYLTGRSQVKSTLKFAHAETIMFLATMLGLYEDNYPLTADTSPQQISSRKFRTSELAPFTANIYFEIYNCSTRYDTDPTFGTTLIQLMVNEKPTVIPKCIHIYCPWNIFKQILSDAINCDFDNMCKLTYPKFSLSIQHNIYF</sequence>
<accession>A0A9N8ZHY2</accession>
<dbReference type="SUPFAM" id="SSF53254">
    <property type="entry name" value="Phosphoglycerate mutase-like"/>
    <property type="match status" value="1"/>
</dbReference>
<dbReference type="EMBL" id="CAJVPY010000874">
    <property type="protein sequence ID" value="CAG8496448.1"/>
    <property type="molecule type" value="Genomic_DNA"/>
</dbReference>
<evidence type="ECO:0000256" key="6">
    <source>
        <dbReference type="ARBA" id="ARBA00022729"/>
    </source>
</evidence>
<dbReference type="Gene3D" id="3.40.50.1240">
    <property type="entry name" value="Phosphoglycerate mutase-like"/>
    <property type="match status" value="1"/>
</dbReference>
<dbReference type="GO" id="GO:0052745">
    <property type="term" value="F:inositol phosphate phosphatase activity"/>
    <property type="evidence" value="ECO:0007669"/>
    <property type="project" value="TreeGrafter"/>
</dbReference>
<proteinExistence type="inferred from homology"/>
<dbReference type="InterPro" id="IPR029033">
    <property type="entry name" value="His_PPase_superfam"/>
</dbReference>
<keyword evidence="15" id="KW-1185">Reference proteome</keyword>
<comment type="caution">
    <text evidence="14">The sequence shown here is derived from an EMBL/GenBank/DDBJ whole genome shotgun (WGS) entry which is preliminary data.</text>
</comment>
<dbReference type="PANTHER" id="PTHR20963:SF8">
    <property type="entry name" value="MULTIPLE INOSITOL POLYPHOSPHATE PHOSPHATASE 1"/>
    <property type="match status" value="1"/>
</dbReference>
<evidence type="ECO:0000256" key="7">
    <source>
        <dbReference type="ARBA" id="ARBA00022801"/>
    </source>
</evidence>
<dbReference type="InterPro" id="IPR000560">
    <property type="entry name" value="His_Pase_clade-2"/>
</dbReference>
<comment type="similarity">
    <text evidence="2">Belongs to the histidine acid phosphatase family. MINPP1 subfamily.</text>
</comment>
<evidence type="ECO:0000256" key="4">
    <source>
        <dbReference type="ARBA" id="ARBA00013040"/>
    </source>
</evidence>